<name>A0ABX1B5E0_9ACTN</name>
<gene>
    <name evidence="1" type="ORF">HCN51_20020</name>
</gene>
<sequence length="504" mass="55894">MSAESDAADISELGRIVMRYELADLKDLADFDRYVRAEGRLENHLMRVAERLSSFYDIEGACRLLDQVLAFNQTLRRKIDDALPLHEDDRRARAELGGWRDEADGVILLIEGMKAMFRAQEHTLKGHVRDAERLLSGARANFERLRTRGPGPLAEAGAFRHALAGAHLQLSKGIAKLQSGDTTDATERFARAHIGFARLLDDPERAAAHGDVRELHDLADRARALQRHTEFLRETKAGEYALAIRTGEEAVKYYERLAAAARAPGVPKVVRNLRGMEHKYVLGLLMWCRAEKAVEDRDWRLCDELIAEAHRTWRESVYDSLLNEDVGAASLRPQLDTLDMMLQGTRRRRDSEERHQKQIARLEEELGRLRQTHIWTQGGTAMAGGDHHETINVNGPVTGVTGIGSHARASAETVNIAQPSTGSLDLAAVRAELADLREALADLARTPAQQAVVAEVARAEEAAQVEDESRVRRHLAAAGEWALETARLLGQTAVEAVIKTGLGS</sequence>
<accession>A0ABX1B5E0</accession>
<dbReference type="RefSeq" id="WP_168011047.1">
    <property type="nucleotide sequence ID" value="NZ_JAATEP010000013.1"/>
</dbReference>
<evidence type="ECO:0000313" key="1">
    <source>
        <dbReference type="EMBL" id="NJP91717.1"/>
    </source>
</evidence>
<organism evidence="1 2">
    <name type="scientific">Nonomuraea composti</name>
    <dbReference type="NCBI Taxonomy" id="2720023"/>
    <lineage>
        <taxon>Bacteria</taxon>
        <taxon>Bacillati</taxon>
        <taxon>Actinomycetota</taxon>
        <taxon>Actinomycetes</taxon>
        <taxon>Streptosporangiales</taxon>
        <taxon>Streptosporangiaceae</taxon>
        <taxon>Nonomuraea</taxon>
    </lineage>
</organism>
<dbReference type="Proteomes" id="UP000696294">
    <property type="component" value="Unassembled WGS sequence"/>
</dbReference>
<evidence type="ECO:0000313" key="2">
    <source>
        <dbReference type="Proteomes" id="UP000696294"/>
    </source>
</evidence>
<reference evidence="1 2" key="1">
    <citation type="submission" date="2020-03" db="EMBL/GenBank/DDBJ databases">
        <title>WGS of actinomycetes isolated from Thailand.</title>
        <authorList>
            <person name="Thawai C."/>
        </authorList>
    </citation>
    <scope>NUCLEOTIDE SEQUENCE [LARGE SCALE GENOMIC DNA]</scope>
    <source>
        <strain evidence="1 2">FMUSA5-5</strain>
    </source>
</reference>
<keyword evidence="2" id="KW-1185">Reference proteome</keyword>
<protein>
    <submittedName>
        <fullName evidence="1">Uncharacterized protein</fullName>
    </submittedName>
</protein>
<comment type="caution">
    <text evidence="1">The sequence shown here is derived from an EMBL/GenBank/DDBJ whole genome shotgun (WGS) entry which is preliminary data.</text>
</comment>
<proteinExistence type="predicted"/>
<dbReference type="EMBL" id="JAATEP010000013">
    <property type="protein sequence ID" value="NJP91717.1"/>
    <property type="molecule type" value="Genomic_DNA"/>
</dbReference>